<dbReference type="AlphaFoldDB" id="A0A8H7Y3C3"/>
<sequence length="507" mass="57065">MFRTASRVIFTRHPYARRFSPTLLGVANLSQTTTKSLLETSTKNTVQRIGRHVLRFTLFAFASIVIVYEGAHLYVERVQMAPETDPEVKKWEWDLINSDWTGDLIKGGTCPTLGFKARHIIRAAFSTYHNDVQDSTVVVEEENSEEHDQSPGLTHVVDARLYETERHLNNAISLIEGNLANDDHSSHAFCMLLIRHADVLEQLGHRMHLMLAKDDYQRAWQHCKTPQYREFIAYKLGDLNSRLGRSTEAMKWWNISTQLIQERNHESVGVSTGYQSIPHSPLAQRILASILVSKSAYLAASGNIVEAQTIEESALNFLRSIRHPDSIATTSPPQALHAAYLLQRSSLLFVHQAEVFHAQRQPVNVSIQWLASAAESSERVADILTGAKFEPKSKSDRSSPLTRPKTSVELLSVYASSPSMNGPAKALLRDARRTAAEAWNMMGILHEQRDGRGSRSALECFERALSWAGTVEDDNKSLGPAKDTLHSDWHIYWSNYQRAKNIQASSN</sequence>
<protein>
    <submittedName>
        <fullName evidence="2">Uncharacterized protein</fullName>
    </submittedName>
</protein>
<accession>A0A8H7Y3C3</accession>
<evidence type="ECO:0000313" key="2">
    <source>
        <dbReference type="EMBL" id="KAG5171702.1"/>
    </source>
</evidence>
<keyword evidence="1" id="KW-1133">Transmembrane helix</keyword>
<proteinExistence type="predicted"/>
<reference evidence="2" key="1">
    <citation type="submission" date="2021-02" db="EMBL/GenBank/DDBJ databases">
        <title>Psilocybe cubensis genome.</title>
        <authorList>
            <person name="Mckernan K.J."/>
            <person name="Crawford S."/>
            <person name="Trippe A."/>
            <person name="Kane L.T."/>
            <person name="Mclaughlin S."/>
        </authorList>
    </citation>
    <scope>NUCLEOTIDE SEQUENCE [LARGE SCALE GENOMIC DNA]</scope>
    <source>
        <strain evidence="2">MGC-MH-2018</strain>
    </source>
</reference>
<gene>
    <name evidence="2" type="ORF">JR316_003790</name>
</gene>
<keyword evidence="1" id="KW-0472">Membrane</keyword>
<comment type="caution">
    <text evidence="2">The sequence shown here is derived from an EMBL/GenBank/DDBJ whole genome shotgun (WGS) entry which is preliminary data.</text>
</comment>
<dbReference type="EMBL" id="JAFIQS010000003">
    <property type="protein sequence ID" value="KAG5171702.1"/>
    <property type="molecule type" value="Genomic_DNA"/>
</dbReference>
<organism evidence="2">
    <name type="scientific">Psilocybe cubensis</name>
    <name type="common">Psychedelic mushroom</name>
    <name type="synonym">Stropharia cubensis</name>
    <dbReference type="NCBI Taxonomy" id="181762"/>
    <lineage>
        <taxon>Eukaryota</taxon>
        <taxon>Fungi</taxon>
        <taxon>Dikarya</taxon>
        <taxon>Basidiomycota</taxon>
        <taxon>Agaricomycotina</taxon>
        <taxon>Agaricomycetes</taxon>
        <taxon>Agaricomycetidae</taxon>
        <taxon>Agaricales</taxon>
        <taxon>Agaricineae</taxon>
        <taxon>Strophariaceae</taxon>
        <taxon>Psilocybe</taxon>
    </lineage>
</organism>
<keyword evidence="1" id="KW-0812">Transmembrane</keyword>
<evidence type="ECO:0000256" key="1">
    <source>
        <dbReference type="SAM" id="Phobius"/>
    </source>
</evidence>
<name>A0A8H7Y3C3_PSICU</name>
<feature type="transmembrane region" description="Helical" evidence="1">
    <location>
        <begin position="53"/>
        <end position="75"/>
    </location>
</feature>